<evidence type="ECO:0000256" key="1">
    <source>
        <dbReference type="SAM" id="MobiDB-lite"/>
    </source>
</evidence>
<name>A0A6A6T0X6_9PLEO</name>
<keyword evidence="3" id="KW-1185">Reference proteome</keyword>
<feature type="compositionally biased region" description="Basic residues" evidence="1">
    <location>
        <begin position="231"/>
        <end position="249"/>
    </location>
</feature>
<evidence type="ECO:0000313" key="2">
    <source>
        <dbReference type="EMBL" id="KAF2653566.1"/>
    </source>
</evidence>
<feature type="compositionally biased region" description="Acidic residues" evidence="1">
    <location>
        <begin position="298"/>
        <end position="313"/>
    </location>
</feature>
<feature type="region of interest" description="Disordered" evidence="1">
    <location>
        <begin position="280"/>
        <end position="422"/>
    </location>
</feature>
<sequence length="573" mass="60839">MAPFRNRDRSNRSGRGQVEHNVLEGLPINQYREVEITIGPNSTDNKQSDKDPSILGPELPMPKDSHLLPEHSQQILRAARRGRVYQAPAPLEEDRENMDDEDEHKEVQQGFTIKKYVKVARHLEGPEPEFLAKRRKGLPSQYAATNGQPTIQAAPLRETKVKKLDSEGNVNVYKVLVPEGQTVEGEVQATDPAAAEVAPATAAPGTVVEGVGIVNAEGVVVVNDIAQQTPPRRRPPPPKKKRHGPGRGHKKVVAFAENAAGQGTPAAGSELLAVPNLKREGQSVEPSDGDGDTPMADAGDEEEGEGESDDEEADGSKHSPTPAKSASPARTSANGASATPLLEEEPVQDPVESSAAEPGIAESAEPAAVVAQIEPIAELTEPVVLETPATGRDEFPNPERRDPSSSPELPLSAALAHSRQNSLTQVPTLPVLEPPVTINPPVPVPESELLDIPAPVEPIAPISDIAPPSVEEVMHGSDLEIPQEVMSATMPVTIPETFSDTRPQATSETITASIPETIPEAIPETVPETIRDEVPPLQAVPVTDETPASDGELDLLGSLEAHLDQEGNSMAGS</sequence>
<feature type="compositionally biased region" description="Basic and acidic residues" evidence="1">
    <location>
        <begin position="391"/>
        <end position="403"/>
    </location>
</feature>
<protein>
    <submittedName>
        <fullName evidence="2">Uncharacterized protein</fullName>
    </submittedName>
</protein>
<dbReference type="Proteomes" id="UP000799324">
    <property type="component" value="Unassembled WGS sequence"/>
</dbReference>
<proteinExistence type="predicted"/>
<feature type="region of interest" description="Disordered" evidence="1">
    <location>
        <begin position="1"/>
        <end position="72"/>
    </location>
</feature>
<organism evidence="2 3">
    <name type="scientific">Lophiostoma macrostomum CBS 122681</name>
    <dbReference type="NCBI Taxonomy" id="1314788"/>
    <lineage>
        <taxon>Eukaryota</taxon>
        <taxon>Fungi</taxon>
        <taxon>Dikarya</taxon>
        <taxon>Ascomycota</taxon>
        <taxon>Pezizomycotina</taxon>
        <taxon>Dothideomycetes</taxon>
        <taxon>Pleosporomycetidae</taxon>
        <taxon>Pleosporales</taxon>
        <taxon>Lophiostomataceae</taxon>
        <taxon>Lophiostoma</taxon>
    </lineage>
</organism>
<reference evidence="2" key="1">
    <citation type="journal article" date="2020" name="Stud. Mycol.">
        <title>101 Dothideomycetes genomes: a test case for predicting lifestyles and emergence of pathogens.</title>
        <authorList>
            <person name="Haridas S."/>
            <person name="Albert R."/>
            <person name="Binder M."/>
            <person name="Bloem J."/>
            <person name="Labutti K."/>
            <person name="Salamov A."/>
            <person name="Andreopoulos B."/>
            <person name="Baker S."/>
            <person name="Barry K."/>
            <person name="Bills G."/>
            <person name="Bluhm B."/>
            <person name="Cannon C."/>
            <person name="Castanera R."/>
            <person name="Culley D."/>
            <person name="Daum C."/>
            <person name="Ezra D."/>
            <person name="Gonzalez J."/>
            <person name="Henrissat B."/>
            <person name="Kuo A."/>
            <person name="Liang C."/>
            <person name="Lipzen A."/>
            <person name="Lutzoni F."/>
            <person name="Magnuson J."/>
            <person name="Mondo S."/>
            <person name="Nolan M."/>
            <person name="Ohm R."/>
            <person name="Pangilinan J."/>
            <person name="Park H.-J."/>
            <person name="Ramirez L."/>
            <person name="Alfaro M."/>
            <person name="Sun H."/>
            <person name="Tritt A."/>
            <person name="Yoshinaga Y."/>
            <person name="Zwiers L.-H."/>
            <person name="Turgeon B."/>
            <person name="Goodwin S."/>
            <person name="Spatafora J."/>
            <person name="Crous P."/>
            <person name="Grigoriev I."/>
        </authorList>
    </citation>
    <scope>NUCLEOTIDE SEQUENCE</scope>
    <source>
        <strain evidence="2">CBS 122681</strain>
    </source>
</reference>
<feature type="region of interest" description="Disordered" evidence="1">
    <location>
        <begin position="224"/>
        <end position="249"/>
    </location>
</feature>
<feature type="compositionally biased region" description="Basic and acidic residues" evidence="1">
    <location>
        <begin position="1"/>
        <end position="22"/>
    </location>
</feature>
<feature type="compositionally biased region" description="Low complexity" evidence="1">
    <location>
        <begin position="404"/>
        <end position="422"/>
    </location>
</feature>
<dbReference type="OrthoDB" id="275715at2759"/>
<dbReference type="AlphaFoldDB" id="A0A6A6T0X6"/>
<accession>A0A6A6T0X6</accession>
<gene>
    <name evidence="2" type="ORF">K491DRAFT_512181</name>
</gene>
<evidence type="ECO:0000313" key="3">
    <source>
        <dbReference type="Proteomes" id="UP000799324"/>
    </source>
</evidence>
<feature type="compositionally biased region" description="Polar residues" evidence="1">
    <location>
        <begin position="318"/>
        <end position="337"/>
    </location>
</feature>
<dbReference type="EMBL" id="MU004379">
    <property type="protein sequence ID" value="KAF2653566.1"/>
    <property type="molecule type" value="Genomic_DNA"/>
</dbReference>